<sequence>MALNKNLIYVSLIGLFFIGESVGCSLYERTASGQNVLEEMRILPSLNECGHVGAFDRILGGKETAMQEFPWTALLIYVDETDPDNYRMGCGGSLINRYYVLTAAHCGTSTLSLVRLGEWNISSEIDIAELNKNIKAIAAPPIKDIKICRQIIHPKYNESGVYDNDIALLELERKVDYTPYISPICLPINDEQRMNRYNDVSAYITGWGQRETNIYSEVKLKARVKIITNDKCESEYLSKSKINISEKLMCAIGNEMDTGKGDSGGSLIVMNTVNGKINAYLAGITSGGLQKRINEKDASENYNRIAAMGIYVHVGSYMKWIIENLGSFEK</sequence>
<keyword evidence="7" id="KW-0378">Hydrolase</keyword>
<dbReference type="PROSITE" id="PS00134">
    <property type="entry name" value="TRYPSIN_HIS"/>
    <property type="match status" value="1"/>
</dbReference>
<dbReference type="EMBL" id="GAMC01018494">
    <property type="protein sequence ID" value="JAB88061.1"/>
    <property type="molecule type" value="mRNA"/>
</dbReference>
<evidence type="ECO:0000256" key="1">
    <source>
        <dbReference type="ARBA" id="ARBA00022729"/>
    </source>
</evidence>
<keyword evidence="7" id="KW-0720">Serine protease</keyword>
<keyword evidence="5" id="KW-0325">Glycoprotein</keyword>
<evidence type="ECO:0000256" key="4">
    <source>
        <dbReference type="ARBA" id="ARBA00023157"/>
    </source>
</evidence>
<dbReference type="InterPro" id="IPR033116">
    <property type="entry name" value="TRYPSIN_SER"/>
</dbReference>
<dbReference type="Gene3D" id="2.40.10.10">
    <property type="entry name" value="Trypsin-like serine proteases"/>
    <property type="match status" value="2"/>
</dbReference>
<dbReference type="PRINTS" id="PR00722">
    <property type="entry name" value="CHYMOTRYPSIN"/>
</dbReference>
<keyword evidence="7 10" id="KW-0645">Protease</keyword>
<accession>W8BE48</accession>
<reference evidence="10" key="1">
    <citation type="submission" date="2013-07" db="EMBL/GenBank/DDBJ databases">
        <authorList>
            <person name="Geib S."/>
        </authorList>
    </citation>
    <scope>NUCLEOTIDE SEQUENCE</scope>
</reference>
<feature type="chain" id="PRO_5007737010" evidence="8">
    <location>
        <begin position="24"/>
        <end position="330"/>
    </location>
</feature>
<dbReference type="PROSITE" id="PS00135">
    <property type="entry name" value="TRYPSIN_SER"/>
    <property type="match status" value="1"/>
</dbReference>
<evidence type="ECO:0000259" key="9">
    <source>
        <dbReference type="PROSITE" id="PS50240"/>
    </source>
</evidence>
<keyword evidence="2" id="KW-0106">Calcium</keyword>
<evidence type="ECO:0000256" key="7">
    <source>
        <dbReference type="RuleBase" id="RU363034"/>
    </source>
</evidence>
<evidence type="ECO:0000256" key="3">
    <source>
        <dbReference type="ARBA" id="ARBA00023145"/>
    </source>
</evidence>
<feature type="domain" description="Peptidase S1" evidence="9">
    <location>
        <begin position="58"/>
        <end position="326"/>
    </location>
</feature>
<dbReference type="GO" id="GO:0006508">
    <property type="term" value="P:proteolysis"/>
    <property type="evidence" value="ECO:0007669"/>
    <property type="project" value="UniProtKB-KW"/>
</dbReference>
<dbReference type="InterPro" id="IPR009003">
    <property type="entry name" value="Peptidase_S1_PA"/>
</dbReference>
<keyword evidence="4" id="KW-1015">Disulfide bond</keyword>
<gene>
    <name evidence="10" type="primary">EAST</name>
</gene>
<dbReference type="InterPro" id="IPR001254">
    <property type="entry name" value="Trypsin_dom"/>
</dbReference>
<dbReference type="CDD" id="cd00190">
    <property type="entry name" value="Tryp_SPc"/>
    <property type="match status" value="1"/>
</dbReference>
<dbReference type="InterPro" id="IPR001314">
    <property type="entry name" value="Peptidase_S1A"/>
</dbReference>
<dbReference type="PROSITE" id="PS50240">
    <property type="entry name" value="TRYPSIN_DOM"/>
    <property type="match status" value="1"/>
</dbReference>
<keyword evidence="1 8" id="KW-0732">Signal</keyword>
<dbReference type="Pfam" id="PF00089">
    <property type="entry name" value="Trypsin"/>
    <property type="match status" value="1"/>
</dbReference>
<proteinExistence type="evidence at transcript level"/>
<evidence type="ECO:0000256" key="8">
    <source>
        <dbReference type="SAM" id="SignalP"/>
    </source>
</evidence>
<dbReference type="SMART" id="SM00020">
    <property type="entry name" value="Tryp_SPc"/>
    <property type="match status" value="1"/>
</dbReference>
<comment type="similarity">
    <text evidence="6">Belongs to the peptidase S1 family. CLIP subfamily.</text>
</comment>
<evidence type="ECO:0000256" key="2">
    <source>
        <dbReference type="ARBA" id="ARBA00022837"/>
    </source>
</evidence>
<dbReference type="AlphaFoldDB" id="W8BE48"/>
<dbReference type="InterPro" id="IPR051487">
    <property type="entry name" value="Ser/Thr_Proteases_Immune/Dev"/>
</dbReference>
<keyword evidence="3" id="KW-0865">Zymogen</keyword>
<dbReference type="SUPFAM" id="SSF50494">
    <property type="entry name" value="Trypsin-like serine proteases"/>
    <property type="match status" value="1"/>
</dbReference>
<dbReference type="OrthoDB" id="8009009at2759"/>
<protein>
    <submittedName>
        <fullName evidence="10">Serine protease easter</fullName>
    </submittedName>
</protein>
<dbReference type="FunFam" id="2.40.10.10:FF:000028">
    <property type="entry name" value="Serine protease easter"/>
    <property type="match status" value="1"/>
</dbReference>
<name>W8BE48_CERCA</name>
<organism evidence="10">
    <name type="scientific">Ceratitis capitata</name>
    <name type="common">Mediterranean fruit fly</name>
    <name type="synonym">Tephritis capitata</name>
    <dbReference type="NCBI Taxonomy" id="7213"/>
    <lineage>
        <taxon>Eukaryota</taxon>
        <taxon>Metazoa</taxon>
        <taxon>Ecdysozoa</taxon>
        <taxon>Arthropoda</taxon>
        <taxon>Hexapoda</taxon>
        <taxon>Insecta</taxon>
        <taxon>Pterygota</taxon>
        <taxon>Neoptera</taxon>
        <taxon>Endopterygota</taxon>
        <taxon>Diptera</taxon>
        <taxon>Brachycera</taxon>
        <taxon>Muscomorpha</taxon>
        <taxon>Tephritoidea</taxon>
        <taxon>Tephritidae</taxon>
        <taxon>Ceratitis</taxon>
        <taxon>Ceratitis</taxon>
    </lineage>
</organism>
<dbReference type="EMBL" id="GAMC01018491">
    <property type="protein sequence ID" value="JAB88064.1"/>
    <property type="molecule type" value="mRNA"/>
</dbReference>
<evidence type="ECO:0000256" key="5">
    <source>
        <dbReference type="ARBA" id="ARBA00023180"/>
    </source>
</evidence>
<reference evidence="10" key="2">
    <citation type="journal article" date="2014" name="BMC Genomics">
        <title>A genomic perspective to assessing quality of mass-reared SIT flies used in Mediterranean fruit fly (Ceratitis capitata) eradication in California.</title>
        <authorList>
            <person name="Calla B."/>
            <person name="Hall B."/>
            <person name="Hou S."/>
            <person name="Geib S.M."/>
        </authorList>
    </citation>
    <scope>NUCLEOTIDE SEQUENCE</scope>
</reference>
<feature type="signal peptide" evidence="8">
    <location>
        <begin position="1"/>
        <end position="23"/>
    </location>
</feature>
<dbReference type="PANTHER" id="PTHR24256">
    <property type="entry name" value="TRYPTASE-RELATED"/>
    <property type="match status" value="1"/>
</dbReference>
<dbReference type="MEROPS" id="S01.B31"/>
<dbReference type="InterPro" id="IPR018114">
    <property type="entry name" value="TRYPSIN_HIS"/>
</dbReference>
<dbReference type="InterPro" id="IPR043504">
    <property type="entry name" value="Peptidase_S1_PA_chymotrypsin"/>
</dbReference>
<dbReference type="GO" id="GO:0004252">
    <property type="term" value="F:serine-type endopeptidase activity"/>
    <property type="evidence" value="ECO:0007669"/>
    <property type="project" value="InterPro"/>
</dbReference>
<dbReference type="EMBL" id="GAMC01018495">
    <property type="protein sequence ID" value="JAB88060.1"/>
    <property type="molecule type" value="mRNA"/>
</dbReference>
<evidence type="ECO:0000256" key="6">
    <source>
        <dbReference type="ARBA" id="ARBA00024195"/>
    </source>
</evidence>
<evidence type="ECO:0000313" key="10">
    <source>
        <dbReference type="EMBL" id="JAB88064.1"/>
    </source>
</evidence>